<evidence type="ECO:0000313" key="1">
    <source>
        <dbReference type="EMBL" id="CAB4127177.1"/>
    </source>
</evidence>
<sequence>WLRMLGFECEGMARGFAPNGADCSSWARVK</sequence>
<gene>
    <name evidence="1" type="ORF">UFOVP78_59</name>
</gene>
<protein>
    <submittedName>
        <fullName evidence="1">Uncharacterized protein</fullName>
    </submittedName>
</protein>
<reference evidence="1" key="1">
    <citation type="submission" date="2020-04" db="EMBL/GenBank/DDBJ databases">
        <authorList>
            <person name="Chiriac C."/>
            <person name="Salcher M."/>
            <person name="Ghai R."/>
            <person name="Kavagutti S V."/>
        </authorList>
    </citation>
    <scope>NUCLEOTIDE SEQUENCE</scope>
</reference>
<dbReference type="EMBL" id="LR796203">
    <property type="protein sequence ID" value="CAB4127177.1"/>
    <property type="molecule type" value="Genomic_DNA"/>
</dbReference>
<accession>A0A6J5L1N5</accession>
<proteinExistence type="predicted"/>
<organism evidence="1">
    <name type="scientific">uncultured Caudovirales phage</name>
    <dbReference type="NCBI Taxonomy" id="2100421"/>
    <lineage>
        <taxon>Viruses</taxon>
        <taxon>Duplodnaviria</taxon>
        <taxon>Heunggongvirae</taxon>
        <taxon>Uroviricota</taxon>
        <taxon>Caudoviricetes</taxon>
        <taxon>Peduoviridae</taxon>
        <taxon>Maltschvirus</taxon>
        <taxon>Maltschvirus maltsch</taxon>
    </lineage>
</organism>
<name>A0A6J5L1N5_9CAUD</name>
<feature type="non-terminal residue" evidence="1">
    <location>
        <position position="1"/>
    </location>
</feature>